<dbReference type="GO" id="GO:0006351">
    <property type="term" value="P:DNA-templated transcription"/>
    <property type="evidence" value="ECO:0007669"/>
    <property type="project" value="InterPro"/>
</dbReference>
<dbReference type="CDD" id="cd12148">
    <property type="entry name" value="fungal_TF_MHR"/>
    <property type="match status" value="1"/>
</dbReference>
<reference evidence="7" key="1">
    <citation type="submission" date="2018-08" db="EMBL/GenBank/DDBJ databases">
        <title>Draft genome sequence of azole-resistant Aspergillus thermomutatus (Neosartorya pseudofischeri) strain HMR AF 39, isolated from a human nasal aspirate.</title>
        <authorList>
            <person name="Parent-Michaud M."/>
            <person name="Dufresne P.J."/>
            <person name="Fournier E."/>
            <person name="Martineau C."/>
            <person name="Moreira S."/>
            <person name="Perkins V."/>
            <person name="De Repentigny L."/>
            <person name="Dufresne S.F."/>
        </authorList>
    </citation>
    <scope>NUCLEOTIDE SEQUENCE [LARGE SCALE GENOMIC DNA]</scope>
    <source>
        <strain evidence="7">HMR AF 39</strain>
    </source>
</reference>
<evidence type="ECO:0000256" key="1">
    <source>
        <dbReference type="ARBA" id="ARBA00023015"/>
    </source>
</evidence>
<keyword evidence="3" id="KW-0804">Transcription</keyword>
<evidence type="ECO:0000313" key="8">
    <source>
        <dbReference type="Proteomes" id="UP000215305"/>
    </source>
</evidence>
<dbReference type="OrthoDB" id="424974at2759"/>
<keyword evidence="2" id="KW-0238">DNA-binding</keyword>
<dbReference type="AlphaFoldDB" id="A0A397HLQ4"/>
<dbReference type="PANTHER" id="PTHR47424:SF3">
    <property type="entry name" value="REGULATORY PROTEIN GAL4"/>
    <property type="match status" value="1"/>
</dbReference>
<feature type="domain" description="Xylanolytic transcriptional activator regulatory" evidence="6">
    <location>
        <begin position="270"/>
        <end position="340"/>
    </location>
</feature>
<dbReference type="RefSeq" id="XP_026617332.1">
    <property type="nucleotide sequence ID" value="XM_026761354.1"/>
</dbReference>
<evidence type="ECO:0000256" key="3">
    <source>
        <dbReference type="ARBA" id="ARBA00023163"/>
    </source>
</evidence>
<organism evidence="7 8">
    <name type="scientific">Aspergillus thermomutatus</name>
    <name type="common">Neosartorya pseudofischeri</name>
    <dbReference type="NCBI Taxonomy" id="41047"/>
    <lineage>
        <taxon>Eukaryota</taxon>
        <taxon>Fungi</taxon>
        <taxon>Dikarya</taxon>
        <taxon>Ascomycota</taxon>
        <taxon>Pezizomycotina</taxon>
        <taxon>Eurotiomycetes</taxon>
        <taxon>Eurotiomycetidae</taxon>
        <taxon>Eurotiales</taxon>
        <taxon>Aspergillaceae</taxon>
        <taxon>Aspergillus</taxon>
        <taxon>Aspergillus subgen. Fumigati</taxon>
    </lineage>
</organism>
<dbReference type="GO" id="GO:0005634">
    <property type="term" value="C:nucleus"/>
    <property type="evidence" value="ECO:0007669"/>
    <property type="project" value="TreeGrafter"/>
</dbReference>
<dbReference type="PANTHER" id="PTHR47424">
    <property type="entry name" value="REGULATORY PROTEIN GAL4"/>
    <property type="match status" value="1"/>
</dbReference>
<comment type="caution">
    <text evidence="7">The sequence shown here is derived from an EMBL/GenBank/DDBJ whole genome shotgun (WGS) entry which is preliminary data.</text>
</comment>
<proteinExistence type="predicted"/>
<feature type="compositionally biased region" description="Acidic residues" evidence="5">
    <location>
        <begin position="74"/>
        <end position="84"/>
    </location>
</feature>
<feature type="compositionally biased region" description="Polar residues" evidence="5">
    <location>
        <begin position="44"/>
        <end position="71"/>
    </location>
</feature>
<dbReference type="EMBL" id="NKHU02000026">
    <property type="protein sequence ID" value="RHZ63907.1"/>
    <property type="molecule type" value="Genomic_DNA"/>
</dbReference>
<evidence type="ECO:0000256" key="4">
    <source>
        <dbReference type="ARBA" id="ARBA00023242"/>
    </source>
</evidence>
<dbReference type="VEuPathDB" id="FungiDB:CDV56_107735"/>
<evidence type="ECO:0000256" key="2">
    <source>
        <dbReference type="ARBA" id="ARBA00023125"/>
    </source>
</evidence>
<dbReference type="InterPro" id="IPR007219">
    <property type="entry name" value="XnlR_reg_dom"/>
</dbReference>
<dbReference type="SMART" id="SM00906">
    <property type="entry name" value="Fungal_trans"/>
    <property type="match status" value="1"/>
</dbReference>
<keyword evidence="8" id="KW-1185">Reference proteome</keyword>
<evidence type="ECO:0000313" key="7">
    <source>
        <dbReference type="EMBL" id="RHZ63907.1"/>
    </source>
</evidence>
<dbReference type="Proteomes" id="UP000215305">
    <property type="component" value="Unassembled WGS sequence"/>
</dbReference>
<evidence type="ECO:0000256" key="5">
    <source>
        <dbReference type="SAM" id="MobiDB-lite"/>
    </source>
</evidence>
<dbReference type="STRING" id="41047.A0A397HLQ4"/>
<feature type="compositionally biased region" description="Low complexity" evidence="5">
    <location>
        <begin position="32"/>
        <end position="43"/>
    </location>
</feature>
<name>A0A397HLQ4_ASPTH</name>
<keyword evidence="4" id="KW-0539">Nucleus</keyword>
<dbReference type="Pfam" id="PF04082">
    <property type="entry name" value="Fungal_trans"/>
    <property type="match status" value="1"/>
</dbReference>
<feature type="compositionally biased region" description="Basic and acidic residues" evidence="5">
    <location>
        <begin position="16"/>
        <end position="30"/>
    </location>
</feature>
<gene>
    <name evidence="7" type="primary">SORR2</name>
    <name evidence="7" type="ORF">CDV56_107735</name>
</gene>
<protein>
    <submittedName>
        <fullName evidence="7">Sorbicillinoid biosynthetic cluster transcription factor 2</fullName>
    </submittedName>
</protein>
<feature type="region of interest" description="Disordered" evidence="5">
    <location>
        <begin position="1"/>
        <end position="87"/>
    </location>
</feature>
<sequence length="625" mass="70781">MRRRASGRNPVTVRQVETKRKPQVEHDPLIRSDVLVSASSESSPTLRTPSLKTPLKLTNKTPSAAELSSTLEHLDEDQEPDPDPDQARECYTAHGRFAGEVTAAIDVRAGLAPAATSHLVPFVDAPLFGEIDLHSPPYNVSDFPAGLPPRAYADRLVRIYWQYVDPVEPILGRERFFRDYEASYSKTHALLHADRDVWFGILNAVFALAVQRQESIPLQKRDEESHHYFQRAWALLRPETILWEPGTIELVQCLILMNRYLHCTNNQQKTWMTAGLATRIAQSMCCHLAETSSAKDSCSDTQLKQQVWASCVALDRCVSWSLGRTSAPSLIPLPNRANSMCLGGSDQHSGRYAERLARELELHEIGNQIQLAQTQTRNTLAARLGLPRLYQQDEYHTVAVQLDACLDKWEKDLPSDWKLQNLQKVVDRGSRAERYLLHLRLLHSRIYLYRPMLARFYSSKSHTATGQATSTPPSLSDRLLRECAGMCVETAQRVTSLIIETIEPNEPMGLLPWWYRIYYLHIAGTNFLAAMFRSDLFTESVSQSWKDVMSALRTHEHLSTYVQQCIRTFERLSTRILGTRYPTPDGSGDAPLEEAISGSLFDDIFQDLGVDCDNFLFGMEDYTNG</sequence>
<dbReference type="GeneID" id="38129709"/>
<keyword evidence="1" id="KW-0805">Transcription regulation</keyword>
<dbReference type="GO" id="GO:0000981">
    <property type="term" value="F:DNA-binding transcription factor activity, RNA polymerase II-specific"/>
    <property type="evidence" value="ECO:0007669"/>
    <property type="project" value="TreeGrafter"/>
</dbReference>
<dbReference type="GO" id="GO:0008270">
    <property type="term" value="F:zinc ion binding"/>
    <property type="evidence" value="ECO:0007669"/>
    <property type="project" value="InterPro"/>
</dbReference>
<evidence type="ECO:0000259" key="6">
    <source>
        <dbReference type="SMART" id="SM00906"/>
    </source>
</evidence>
<dbReference type="GO" id="GO:0000978">
    <property type="term" value="F:RNA polymerase II cis-regulatory region sequence-specific DNA binding"/>
    <property type="evidence" value="ECO:0007669"/>
    <property type="project" value="TreeGrafter"/>
</dbReference>
<dbReference type="InterPro" id="IPR051127">
    <property type="entry name" value="Fungal_SecMet_Regulators"/>
</dbReference>
<accession>A0A397HLQ4</accession>
<dbReference type="GO" id="GO:0000435">
    <property type="term" value="P:positive regulation of transcription from RNA polymerase II promoter by galactose"/>
    <property type="evidence" value="ECO:0007669"/>
    <property type="project" value="TreeGrafter"/>
</dbReference>